<dbReference type="RefSeq" id="WP_377098838.1">
    <property type="nucleotide sequence ID" value="NZ_JBHTHU010000005.1"/>
</dbReference>
<comment type="caution">
    <text evidence="3">The sequence shown here is derived from an EMBL/GenBank/DDBJ whole genome shotgun (WGS) entry which is preliminary data.</text>
</comment>
<dbReference type="Gene3D" id="3.40.50.2000">
    <property type="entry name" value="Glycogen Phosphorylase B"/>
    <property type="match status" value="2"/>
</dbReference>
<dbReference type="EMBL" id="JBHTHU010000005">
    <property type="protein sequence ID" value="MFD0749989.1"/>
    <property type="molecule type" value="Genomic_DNA"/>
</dbReference>
<keyword evidence="1" id="KW-0328">Glycosyltransferase</keyword>
<dbReference type="InterPro" id="IPR002201">
    <property type="entry name" value="Glyco_trans_9"/>
</dbReference>
<gene>
    <name evidence="3" type="ORF">ACFQZS_07540</name>
</gene>
<evidence type="ECO:0000256" key="2">
    <source>
        <dbReference type="ARBA" id="ARBA00022679"/>
    </source>
</evidence>
<accession>A0ABW2YUR0</accession>
<reference evidence="4" key="1">
    <citation type="journal article" date="2019" name="Int. J. Syst. Evol. Microbiol.">
        <title>The Global Catalogue of Microorganisms (GCM) 10K type strain sequencing project: providing services to taxonomists for standard genome sequencing and annotation.</title>
        <authorList>
            <consortium name="The Broad Institute Genomics Platform"/>
            <consortium name="The Broad Institute Genome Sequencing Center for Infectious Disease"/>
            <person name="Wu L."/>
            <person name="Ma J."/>
        </authorList>
    </citation>
    <scope>NUCLEOTIDE SEQUENCE [LARGE SCALE GENOMIC DNA]</scope>
    <source>
        <strain evidence="4">CCUG 63418</strain>
    </source>
</reference>
<sequence length="342" mass="38364">MTTPRHLLVMRFSAMGDVAMTVPVVKALLNQYPDLTVTFVSRPGFSSFFCDIPRLNYFAVDFNSEHKGLPGLLRLYSQLKSKATYHVVANLHNNLRSNVLGSLFKLSGIKVKTVNKGREEKKLLTRFPGKVLKPLKRTTQRYADVFAELGFPVELDYQLKGGASILTDEIKQITGEKEQAWIGITPFAQHIGKTYPEEKMAQVLQLLQQYKVKVFLFGGTPRDKQICEMWEQTFASVTSTVHKLNMQQELKLITNLNVMLSMDSAGMHLASLQGVPAVSVWGATHHFAGFLGYGQSEENIVADDIACRPCSVYGNKPCFRKDYACLHNITPDVIANKLLKFV</sequence>
<keyword evidence="4" id="KW-1185">Reference proteome</keyword>
<dbReference type="PANTHER" id="PTHR30160">
    <property type="entry name" value="TETRAACYLDISACCHARIDE 4'-KINASE-RELATED"/>
    <property type="match status" value="1"/>
</dbReference>
<organism evidence="3 4">
    <name type="scientific">Mucilaginibacter calamicampi</name>
    <dbReference type="NCBI Taxonomy" id="1302352"/>
    <lineage>
        <taxon>Bacteria</taxon>
        <taxon>Pseudomonadati</taxon>
        <taxon>Bacteroidota</taxon>
        <taxon>Sphingobacteriia</taxon>
        <taxon>Sphingobacteriales</taxon>
        <taxon>Sphingobacteriaceae</taxon>
        <taxon>Mucilaginibacter</taxon>
    </lineage>
</organism>
<dbReference type="InterPro" id="IPR051199">
    <property type="entry name" value="LPS_LOS_Heptosyltrfase"/>
</dbReference>
<dbReference type="SUPFAM" id="SSF53756">
    <property type="entry name" value="UDP-Glycosyltransferase/glycogen phosphorylase"/>
    <property type="match status" value="1"/>
</dbReference>
<dbReference type="Proteomes" id="UP001596958">
    <property type="component" value="Unassembled WGS sequence"/>
</dbReference>
<dbReference type="Pfam" id="PF01075">
    <property type="entry name" value="Glyco_transf_9"/>
    <property type="match status" value="1"/>
</dbReference>
<proteinExistence type="predicted"/>
<dbReference type="PANTHER" id="PTHR30160:SF22">
    <property type="entry name" value="LIPOPOLYSACCHARIDE CORE BIOSYNTHESIS PROTEIN"/>
    <property type="match status" value="1"/>
</dbReference>
<dbReference type="CDD" id="cd03789">
    <property type="entry name" value="GT9_LPS_heptosyltransferase"/>
    <property type="match status" value="1"/>
</dbReference>
<name>A0ABW2YUR0_9SPHI</name>
<evidence type="ECO:0000313" key="3">
    <source>
        <dbReference type="EMBL" id="MFD0749989.1"/>
    </source>
</evidence>
<evidence type="ECO:0000313" key="4">
    <source>
        <dbReference type="Proteomes" id="UP001596958"/>
    </source>
</evidence>
<evidence type="ECO:0000256" key="1">
    <source>
        <dbReference type="ARBA" id="ARBA00022676"/>
    </source>
</evidence>
<keyword evidence="2" id="KW-0808">Transferase</keyword>
<protein>
    <submittedName>
        <fullName evidence="3">Glycosyltransferase family 9 protein</fullName>
    </submittedName>
</protein>